<proteinExistence type="predicted"/>
<dbReference type="Proteomes" id="UP001283361">
    <property type="component" value="Unassembled WGS sequence"/>
</dbReference>
<reference evidence="1" key="1">
    <citation type="journal article" date="2023" name="G3 (Bethesda)">
        <title>A reference genome for the long-term kleptoplast-retaining sea slug Elysia crispata morphotype clarki.</title>
        <authorList>
            <person name="Eastman K.E."/>
            <person name="Pendleton A.L."/>
            <person name="Shaikh M.A."/>
            <person name="Suttiyut T."/>
            <person name="Ogas R."/>
            <person name="Tomko P."/>
            <person name="Gavelis G."/>
            <person name="Widhalm J.R."/>
            <person name="Wisecaver J.H."/>
        </authorList>
    </citation>
    <scope>NUCLEOTIDE SEQUENCE</scope>
    <source>
        <strain evidence="1">ECLA1</strain>
    </source>
</reference>
<comment type="caution">
    <text evidence="1">The sequence shown here is derived from an EMBL/GenBank/DDBJ whole genome shotgun (WGS) entry which is preliminary data.</text>
</comment>
<sequence>MNSKTQNNLDKMKLESHPSIIKETRLRPDIVIHSASTQQLIMVELTVPYENRMEEAHIYKREKYMNLTKELENAGYKAVVMPVEDQLAKWYSAGISNPSRDEGMGSNPGAVQKKKKKITGRHLGVMTWVWPGPLRVSEVQGRNTCYKGGFFSEDSLLSSSPMSFYLLHMACPLTSGNRSEDVRERPEDSWKDR</sequence>
<keyword evidence="2" id="KW-1185">Reference proteome</keyword>
<gene>
    <name evidence="1" type="ORF">RRG08_054585</name>
</gene>
<dbReference type="EMBL" id="JAWDGP010000750">
    <property type="protein sequence ID" value="KAK3797555.1"/>
    <property type="molecule type" value="Genomic_DNA"/>
</dbReference>
<protein>
    <submittedName>
        <fullName evidence="1">Uncharacterized protein</fullName>
    </submittedName>
</protein>
<organism evidence="1 2">
    <name type="scientific">Elysia crispata</name>
    <name type="common">lettuce slug</name>
    <dbReference type="NCBI Taxonomy" id="231223"/>
    <lineage>
        <taxon>Eukaryota</taxon>
        <taxon>Metazoa</taxon>
        <taxon>Spiralia</taxon>
        <taxon>Lophotrochozoa</taxon>
        <taxon>Mollusca</taxon>
        <taxon>Gastropoda</taxon>
        <taxon>Heterobranchia</taxon>
        <taxon>Euthyneura</taxon>
        <taxon>Panpulmonata</taxon>
        <taxon>Sacoglossa</taxon>
        <taxon>Placobranchoidea</taxon>
        <taxon>Plakobranchidae</taxon>
        <taxon>Elysia</taxon>
    </lineage>
</organism>
<name>A0AAE1B0R9_9GAST</name>
<evidence type="ECO:0000313" key="1">
    <source>
        <dbReference type="EMBL" id="KAK3797555.1"/>
    </source>
</evidence>
<dbReference type="AlphaFoldDB" id="A0AAE1B0R9"/>
<accession>A0AAE1B0R9</accession>
<evidence type="ECO:0000313" key="2">
    <source>
        <dbReference type="Proteomes" id="UP001283361"/>
    </source>
</evidence>